<evidence type="ECO:0000313" key="4">
    <source>
        <dbReference type="Proteomes" id="UP000824782"/>
    </source>
</evidence>
<evidence type="ECO:0000313" key="3">
    <source>
        <dbReference type="EMBL" id="KAG8541893.1"/>
    </source>
</evidence>
<comment type="caution">
    <text evidence="3">The sequence shown here is derived from an EMBL/GenBank/DDBJ whole genome shotgun (WGS) entry which is preliminary data.</text>
</comment>
<evidence type="ECO:0000256" key="2">
    <source>
        <dbReference type="SAM" id="SignalP"/>
    </source>
</evidence>
<keyword evidence="2" id="KW-0732">Signal</keyword>
<dbReference type="EMBL" id="WNYA01006339">
    <property type="protein sequence ID" value="KAG8541893.1"/>
    <property type="molecule type" value="Genomic_DNA"/>
</dbReference>
<organism evidence="3 4">
    <name type="scientific">Engystomops pustulosus</name>
    <name type="common">Tungara frog</name>
    <name type="synonym">Physalaemus pustulosus</name>
    <dbReference type="NCBI Taxonomy" id="76066"/>
    <lineage>
        <taxon>Eukaryota</taxon>
        <taxon>Metazoa</taxon>
        <taxon>Chordata</taxon>
        <taxon>Craniata</taxon>
        <taxon>Vertebrata</taxon>
        <taxon>Euteleostomi</taxon>
        <taxon>Amphibia</taxon>
        <taxon>Batrachia</taxon>
        <taxon>Anura</taxon>
        <taxon>Neobatrachia</taxon>
        <taxon>Hyloidea</taxon>
        <taxon>Leptodactylidae</taxon>
        <taxon>Leiuperinae</taxon>
        <taxon>Engystomops</taxon>
    </lineage>
</organism>
<feature type="chain" id="PRO_5043664087" evidence="2">
    <location>
        <begin position="20"/>
        <end position="118"/>
    </location>
</feature>
<protein>
    <submittedName>
        <fullName evidence="3">Uncharacterized protein</fullName>
    </submittedName>
</protein>
<sequence>MRILAVILLVSALLQGGRSDDPVCCQSPSCGGCTCRSSGYKFSEKEKESWMKFLESASKDDKNENPETYKDSPKPSTTTKGDDRPCKKEDPHNEPASPSNTASVLPALDCMMCKMAHC</sequence>
<accession>A0AAV6Z0I1</accession>
<evidence type="ECO:0000256" key="1">
    <source>
        <dbReference type="SAM" id="MobiDB-lite"/>
    </source>
</evidence>
<dbReference type="Proteomes" id="UP000824782">
    <property type="component" value="Unassembled WGS sequence"/>
</dbReference>
<feature type="signal peptide" evidence="2">
    <location>
        <begin position="1"/>
        <end position="19"/>
    </location>
</feature>
<feature type="compositionally biased region" description="Basic and acidic residues" evidence="1">
    <location>
        <begin position="80"/>
        <end position="93"/>
    </location>
</feature>
<reference evidence="3" key="1">
    <citation type="thesis" date="2020" institute="ProQuest LLC" country="789 East Eisenhower Parkway, Ann Arbor, MI, USA">
        <title>Comparative Genomics and Chromosome Evolution.</title>
        <authorList>
            <person name="Mudd A.B."/>
        </authorList>
    </citation>
    <scope>NUCLEOTIDE SEQUENCE</scope>
    <source>
        <strain evidence="3">237g6f4</strain>
        <tissue evidence="3">Blood</tissue>
    </source>
</reference>
<gene>
    <name evidence="3" type="ORF">GDO81_028043</name>
</gene>
<proteinExistence type="predicted"/>
<name>A0AAV6Z0I1_ENGPU</name>
<feature type="compositionally biased region" description="Basic and acidic residues" evidence="1">
    <location>
        <begin position="57"/>
        <end position="73"/>
    </location>
</feature>
<keyword evidence="4" id="KW-1185">Reference proteome</keyword>
<feature type="region of interest" description="Disordered" evidence="1">
    <location>
        <begin position="56"/>
        <end position="102"/>
    </location>
</feature>
<dbReference type="AlphaFoldDB" id="A0AAV6Z0I1"/>